<dbReference type="Proteomes" id="UP001283361">
    <property type="component" value="Unassembled WGS sequence"/>
</dbReference>
<evidence type="ECO:0000313" key="2">
    <source>
        <dbReference type="Proteomes" id="UP001283361"/>
    </source>
</evidence>
<protein>
    <recommendedName>
        <fullName evidence="3">PiggyBac transposable element-derived protein domain-containing protein</fullName>
    </recommendedName>
</protein>
<comment type="caution">
    <text evidence="1">The sequence shown here is derived from an EMBL/GenBank/DDBJ whole genome shotgun (WGS) entry which is preliminary data.</text>
</comment>
<evidence type="ECO:0000313" key="1">
    <source>
        <dbReference type="EMBL" id="KAK3740006.1"/>
    </source>
</evidence>
<name>A0AAE0YCN1_9GAST</name>
<evidence type="ECO:0008006" key="3">
    <source>
        <dbReference type="Google" id="ProtNLM"/>
    </source>
</evidence>
<dbReference type="EMBL" id="JAWDGP010006494">
    <property type="protein sequence ID" value="KAK3740006.1"/>
    <property type="molecule type" value="Genomic_DNA"/>
</dbReference>
<accession>A0AAE0YCN1</accession>
<reference evidence="1" key="1">
    <citation type="journal article" date="2023" name="G3 (Bethesda)">
        <title>A reference genome for the long-term kleptoplast-retaining sea slug Elysia crispata morphotype clarki.</title>
        <authorList>
            <person name="Eastman K.E."/>
            <person name="Pendleton A.L."/>
            <person name="Shaikh M.A."/>
            <person name="Suttiyut T."/>
            <person name="Ogas R."/>
            <person name="Tomko P."/>
            <person name="Gavelis G."/>
            <person name="Widhalm J.R."/>
            <person name="Wisecaver J.H."/>
        </authorList>
    </citation>
    <scope>NUCLEOTIDE SEQUENCE</scope>
    <source>
        <strain evidence="1">ECLA1</strain>
    </source>
</reference>
<sequence>MAQKKSDETVREVVDFFISTKGGVDCLDLMAHSMTTKRQTKRWPMFVFFHILDMASNVIFKIKFPEHKLPNQDNRRLFQLDIAMSFLLPQIERRRLLNNLPIQLTTSMDLVLDTKKVTPAATVSAPKRKRCAKCPSKADKRHSWLVANAISPSAKTTLHIIVWHVLVDNRNSLTS</sequence>
<keyword evidence="2" id="KW-1185">Reference proteome</keyword>
<dbReference type="AlphaFoldDB" id="A0AAE0YCN1"/>
<organism evidence="1 2">
    <name type="scientific">Elysia crispata</name>
    <name type="common">lettuce slug</name>
    <dbReference type="NCBI Taxonomy" id="231223"/>
    <lineage>
        <taxon>Eukaryota</taxon>
        <taxon>Metazoa</taxon>
        <taxon>Spiralia</taxon>
        <taxon>Lophotrochozoa</taxon>
        <taxon>Mollusca</taxon>
        <taxon>Gastropoda</taxon>
        <taxon>Heterobranchia</taxon>
        <taxon>Euthyneura</taxon>
        <taxon>Panpulmonata</taxon>
        <taxon>Sacoglossa</taxon>
        <taxon>Placobranchoidea</taxon>
        <taxon>Plakobranchidae</taxon>
        <taxon>Elysia</taxon>
    </lineage>
</organism>
<gene>
    <name evidence="1" type="ORF">RRG08_005278</name>
</gene>
<proteinExistence type="predicted"/>